<gene>
    <name evidence="3" type="ORF">BDW02DRAFT_595265</name>
</gene>
<feature type="region of interest" description="Disordered" evidence="2">
    <location>
        <begin position="1167"/>
        <end position="1220"/>
    </location>
</feature>
<feature type="region of interest" description="Disordered" evidence="2">
    <location>
        <begin position="1464"/>
        <end position="1486"/>
    </location>
</feature>
<dbReference type="Proteomes" id="UP000800040">
    <property type="component" value="Unassembled WGS sequence"/>
</dbReference>
<dbReference type="EMBL" id="ML975258">
    <property type="protein sequence ID" value="KAF1837778.1"/>
    <property type="molecule type" value="Genomic_DNA"/>
</dbReference>
<feature type="compositionally biased region" description="Basic and acidic residues" evidence="2">
    <location>
        <begin position="1"/>
        <end position="10"/>
    </location>
</feature>
<feature type="region of interest" description="Disordered" evidence="2">
    <location>
        <begin position="758"/>
        <end position="791"/>
    </location>
</feature>
<evidence type="ECO:0000256" key="1">
    <source>
        <dbReference type="SAM" id="Coils"/>
    </source>
</evidence>
<accession>A0A6A5KKZ8</accession>
<feature type="region of interest" description="Disordered" evidence="2">
    <location>
        <begin position="908"/>
        <end position="950"/>
    </location>
</feature>
<feature type="region of interest" description="Disordered" evidence="2">
    <location>
        <begin position="1308"/>
        <end position="1363"/>
    </location>
</feature>
<protein>
    <submittedName>
        <fullName evidence="3">Uncharacterized protein</fullName>
    </submittedName>
</protein>
<feature type="coiled-coil region" evidence="1">
    <location>
        <begin position="825"/>
        <end position="887"/>
    </location>
</feature>
<sequence>MTEKKERDLEMGDAVLEDGPGKYVPQNKKIDHTQNSEDDDDDATQQEDAVQERTLDSTPKTSPAPHETPRSAAQDENASSLHIPRPCIWALHDVPPDPHRRRVLRDTAMCMAEWMGTMDGGGEMLLVAYLGLLVEMGAGVLEGVGKEAEVEGGKEGRREVGLREGFIRSNAPSPEKPESQELCQETKEVIAGVAGLNEEARRKEEDLRVWLQSQIHTQMGVLPLQGRVDDFEKCGEARLATKRDVGADSNLEESRRLDSFVDYTGSLGCDPVRDGPDADWSAAGTVAGMRGGMGGRDEDEEYVYGDGEYKNWDQIYEEEEEERKGAKTCESSSTMDQGPRTETTCTDKAIQTDEEAHSEAIQELRRQFAHLEMRIHRLGETRHTEPKTVRFAARRRDEGSRVEERSRKEGLPEHQKRGHEHGNDTSTSMSSKHTDEEDSTHPLNIFVHRNLKIPSAGPGLPTMVFGQHTQVLRFRNGATAEQVLDLDSGRYDLMRRCTDDIRITRVVSRGVENELLGVLGRIFLESEGREPWDVVKAKWWSGREGETFIISGKDVQILYNDHAEEEVVRMRGGSGGEEEGKEDDDGEDCERDAKRMQRFQQEQTDNERVDTPIPTSPHLLCQRGTSRFGGLVISYIIIYVPPGFVIPFHGTGRPSIVFSSAATIYHFPSGATPDVVKREAWKQKACGEGHWSAVNVCRIQTEQTEQEIKNAVASMWQTMGLGWDVLLRGEWPGVGQGDTYLVNDSDLGLTCTATNPDLVPRIRGGQGGTPDPSILEPIQKRRSSTDQGPTGDFNRVYEHLMERTAKACAAESTLSECAEAWMTLASVLQMRNRALELELDEYKETQYSLIQDLHWQLGTQVELEEQVETAEADKAAMGEELEDLKLRWMRLVEFVTEYPDRLVVDEKKKKEMSRPDEDHVKSPGLWTMRGGHNEPKPAPSDDSISSESPGPWTASAATCFDFFPDRSAIVFVGEAPQIYQFPGASTLPEIQKMLESGSAKDDVKKDQYCYRILEIMKIRERMGVQLPDTLRDERVTIGIPYFPPDTLLDDNVTIAAWQTLDADGEGLSTLVQRLDIEKEMATKSGDASLKESSSDEEKDYYHDVGDLINTLIEDAEGDADGESPKFCVCDMCTLDTRETYFNISDLQPTPVVSVRGGGSSFDLHEHRRASDVDSDGNRQFPLLSPRLSTSPDAPPDTPEQYGTFPANASHAAQDHELAPSTDPLSLRLSRLMFPSPFVQQREGSICRFNWRLTKYLNPQYRDKRSRSFKYITSPSCSAWETQLDHHREHCDFCHLLFMQEDYASGDVITHEDDAPTPTSGPGRPWTTSTWPNNSSANTSPFPIVQDPDPRLRGGGGADPAQEDEALYFDDEEGEDWRDEWNDLASRTATSCADSSHYRRRTFRNSSTLSTKSVSFAPSPVLRSRRQHQISEVYLLKNGIDGDESAYDLQNAARLHVRWKGDARGSTHSELPAVQDHHLTIPPPSAN</sequence>
<feature type="compositionally biased region" description="Acidic residues" evidence="2">
    <location>
        <begin position="36"/>
        <end position="45"/>
    </location>
</feature>
<keyword evidence="1" id="KW-0175">Coiled coil</keyword>
<organism evidence="3 4">
    <name type="scientific">Decorospora gaudefroyi</name>
    <dbReference type="NCBI Taxonomy" id="184978"/>
    <lineage>
        <taxon>Eukaryota</taxon>
        <taxon>Fungi</taxon>
        <taxon>Dikarya</taxon>
        <taxon>Ascomycota</taxon>
        <taxon>Pezizomycotina</taxon>
        <taxon>Dothideomycetes</taxon>
        <taxon>Pleosporomycetidae</taxon>
        <taxon>Pleosporales</taxon>
        <taxon>Pleosporineae</taxon>
        <taxon>Pleosporaceae</taxon>
        <taxon>Decorospora</taxon>
    </lineage>
</organism>
<dbReference type="OrthoDB" id="3785861at2759"/>
<feature type="compositionally biased region" description="Acidic residues" evidence="2">
    <location>
        <begin position="576"/>
        <end position="590"/>
    </location>
</feature>
<name>A0A6A5KKZ8_9PLEO</name>
<evidence type="ECO:0000256" key="2">
    <source>
        <dbReference type="SAM" id="MobiDB-lite"/>
    </source>
</evidence>
<feature type="region of interest" description="Disordered" evidence="2">
    <location>
        <begin position="568"/>
        <end position="591"/>
    </location>
</feature>
<reference evidence="3" key="1">
    <citation type="submission" date="2020-01" db="EMBL/GenBank/DDBJ databases">
        <authorList>
            <consortium name="DOE Joint Genome Institute"/>
            <person name="Haridas S."/>
            <person name="Albert R."/>
            <person name="Binder M."/>
            <person name="Bloem J."/>
            <person name="Labutti K."/>
            <person name="Salamov A."/>
            <person name="Andreopoulos B."/>
            <person name="Baker S.E."/>
            <person name="Barry K."/>
            <person name="Bills G."/>
            <person name="Bluhm B.H."/>
            <person name="Cannon C."/>
            <person name="Castanera R."/>
            <person name="Culley D.E."/>
            <person name="Daum C."/>
            <person name="Ezra D."/>
            <person name="Gonzalez J.B."/>
            <person name="Henrissat B."/>
            <person name="Kuo A."/>
            <person name="Liang C."/>
            <person name="Lipzen A."/>
            <person name="Lutzoni F."/>
            <person name="Magnuson J."/>
            <person name="Mondo S."/>
            <person name="Nolan M."/>
            <person name="Ohm R."/>
            <person name="Pangilinan J."/>
            <person name="Park H.-J."/>
            <person name="Ramirez L."/>
            <person name="Alfaro M."/>
            <person name="Sun H."/>
            <person name="Tritt A."/>
            <person name="Yoshinaga Y."/>
            <person name="Zwiers L.-H."/>
            <person name="Turgeon B.G."/>
            <person name="Goodwin S.B."/>
            <person name="Spatafora J.W."/>
            <person name="Crous P.W."/>
            <person name="Grigoriev I.V."/>
        </authorList>
    </citation>
    <scope>NUCLEOTIDE SEQUENCE</scope>
    <source>
        <strain evidence="3">P77</strain>
    </source>
</reference>
<feature type="compositionally biased region" description="Polar residues" evidence="2">
    <location>
        <begin position="1325"/>
        <end position="1340"/>
    </location>
</feature>
<feature type="region of interest" description="Disordered" evidence="2">
    <location>
        <begin position="1"/>
        <end position="79"/>
    </location>
</feature>
<feature type="compositionally biased region" description="Polar residues" evidence="2">
    <location>
        <begin position="329"/>
        <end position="344"/>
    </location>
</feature>
<feature type="compositionally biased region" description="Basic and acidic residues" evidence="2">
    <location>
        <begin position="908"/>
        <end position="921"/>
    </location>
</feature>
<feature type="region of interest" description="Disordered" evidence="2">
    <location>
        <begin position="380"/>
        <end position="439"/>
    </location>
</feature>
<feature type="region of interest" description="Disordered" evidence="2">
    <location>
        <begin position="321"/>
        <end position="344"/>
    </location>
</feature>
<evidence type="ECO:0000313" key="4">
    <source>
        <dbReference type="Proteomes" id="UP000800040"/>
    </source>
</evidence>
<feature type="compositionally biased region" description="Basic and acidic residues" evidence="2">
    <location>
        <begin position="151"/>
        <end position="166"/>
    </location>
</feature>
<feature type="region of interest" description="Disordered" evidence="2">
    <location>
        <begin position="151"/>
        <end position="181"/>
    </location>
</feature>
<keyword evidence="4" id="KW-1185">Reference proteome</keyword>
<proteinExistence type="predicted"/>
<feature type="compositionally biased region" description="Basic and acidic residues" evidence="2">
    <location>
        <begin position="380"/>
        <end position="423"/>
    </location>
</feature>
<evidence type="ECO:0000313" key="3">
    <source>
        <dbReference type="EMBL" id="KAF1837778.1"/>
    </source>
</evidence>